<dbReference type="Gene3D" id="3.40.50.720">
    <property type="entry name" value="NAD(P)-binding Rossmann-like Domain"/>
    <property type="match status" value="1"/>
</dbReference>
<dbReference type="NCBIfam" id="NF006693">
    <property type="entry name" value="PRK09242.1"/>
    <property type="match status" value="1"/>
</dbReference>
<dbReference type="PRINTS" id="PR00080">
    <property type="entry name" value="SDRFAMILY"/>
</dbReference>
<dbReference type="InterPro" id="IPR002347">
    <property type="entry name" value="SDR_fam"/>
</dbReference>
<reference evidence="2 3" key="1">
    <citation type="submission" date="2020-12" db="EMBL/GenBank/DDBJ databases">
        <title>WGS of Legionella: environmental sample.</title>
        <authorList>
            <person name="Cristino S."/>
            <person name="Girolamini L."/>
            <person name="Salaris S."/>
            <person name="Pascale M.R."/>
            <person name="Mazzotta M."/>
            <person name="Orsini M."/>
            <person name="Grottola A."/>
        </authorList>
    </citation>
    <scope>NUCLEOTIDE SEQUENCE [LARGE SCALE GENOMIC DNA]</scope>
    <source>
        <strain evidence="2 3">30cs62</strain>
    </source>
</reference>
<accession>A0ABS1WC38</accession>
<gene>
    <name evidence="2" type="ORF">I5282_10095</name>
</gene>
<evidence type="ECO:0000256" key="1">
    <source>
        <dbReference type="ARBA" id="ARBA00023002"/>
    </source>
</evidence>
<dbReference type="InterPro" id="IPR020904">
    <property type="entry name" value="Sc_DH/Rdtase_CS"/>
</dbReference>
<dbReference type="Proteomes" id="UP000809910">
    <property type="component" value="Unassembled WGS sequence"/>
</dbReference>
<dbReference type="InterPro" id="IPR036291">
    <property type="entry name" value="NAD(P)-bd_dom_sf"/>
</dbReference>
<dbReference type="InterPro" id="IPR045000">
    <property type="entry name" value="TR"/>
</dbReference>
<keyword evidence="1" id="KW-0560">Oxidoreductase</keyword>
<dbReference type="PRINTS" id="PR00081">
    <property type="entry name" value="GDHRDH"/>
</dbReference>
<dbReference type="SUPFAM" id="SSF51735">
    <property type="entry name" value="NAD(P)-binding Rossmann-fold domains"/>
    <property type="match status" value="1"/>
</dbReference>
<evidence type="ECO:0000313" key="3">
    <source>
        <dbReference type="Proteomes" id="UP000809910"/>
    </source>
</evidence>
<dbReference type="RefSeq" id="WP_203108368.1">
    <property type="nucleotide sequence ID" value="NZ_JADOBG010000006.1"/>
</dbReference>
<dbReference type="EMBL" id="JADWVN010000018">
    <property type="protein sequence ID" value="MBL7526921.1"/>
    <property type="molecule type" value="Genomic_DNA"/>
</dbReference>
<sequence length="266" mass="28804">MSSNRWDLKGKRALITGGTRGIGKAIVEELLHLGADVLIVARNSALLNDMLLHWQSAGFKIDGIAADLSDGEESCLTIIDKVKKMWGTLDILVNNAGINIRKPAEDYTLLEYEKIMQTNLTSTFNICQLAYPLLKNSTQGNIINIASISGLIDDASGAPYGISKAGMIQLGKHLAVEWASDNIRVNTIAPWYIETELTQSSLSNQEVFNRIISRTPMGRAGKAEEVSGLVAFLCMPASSYITGQCITVDGGFLVNGFANHLSQPMS</sequence>
<protein>
    <submittedName>
        <fullName evidence="2">SDR family oxidoreductase</fullName>
    </submittedName>
</protein>
<proteinExistence type="predicted"/>
<name>A0ABS1WC38_9GAMM</name>
<keyword evidence="3" id="KW-1185">Reference proteome</keyword>
<dbReference type="PROSITE" id="PS00061">
    <property type="entry name" value="ADH_SHORT"/>
    <property type="match status" value="1"/>
</dbReference>
<dbReference type="PANTHER" id="PTHR42898:SF6">
    <property type="entry name" value="NADP-DEPENDENT MANNITOL DEHYDROGENASE"/>
    <property type="match status" value="1"/>
</dbReference>
<organism evidence="2 3">
    <name type="scientific">Legionella bononiensis</name>
    <dbReference type="NCBI Taxonomy" id="2793102"/>
    <lineage>
        <taxon>Bacteria</taxon>
        <taxon>Pseudomonadati</taxon>
        <taxon>Pseudomonadota</taxon>
        <taxon>Gammaproteobacteria</taxon>
        <taxon>Legionellales</taxon>
        <taxon>Legionellaceae</taxon>
        <taxon>Legionella</taxon>
    </lineage>
</organism>
<evidence type="ECO:0000313" key="2">
    <source>
        <dbReference type="EMBL" id="MBL7526921.1"/>
    </source>
</evidence>
<dbReference type="PANTHER" id="PTHR42898">
    <property type="entry name" value="TROPINONE REDUCTASE"/>
    <property type="match status" value="1"/>
</dbReference>
<dbReference type="Pfam" id="PF13561">
    <property type="entry name" value="adh_short_C2"/>
    <property type="match status" value="1"/>
</dbReference>
<comment type="caution">
    <text evidence="2">The sequence shown here is derived from an EMBL/GenBank/DDBJ whole genome shotgun (WGS) entry which is preliminary data.</text>
</comment>